<proteinExistence type="predicted"/>
<dbReference type="Pfam" id="PF03473">
    <property type="entry name" value="MOSC"/>
    <property type="match status" value="1"/>
</dbReference>
<keyword evidence="3" id="KW-1185">Reference proteome</keyword>
<dbReference type="PANTHER" id="PTHR14237:SF19">
    <property type="entry name" value="MITOCHONDRIAL AMIDOXIME REDUCING COMPONENT 1"/>
    <property type="match status" value="1"/>
</dbReference>
<reference evidence="3" key="1">
    <citation type="journal article" date="2019" name="Int. J. Syst. Evol. Microbiol.">
        <title>The Global Catalogue of Microorganisms (GCM) 10K type strain sequencing project: providing services to taxonomists for standard genome sequencing and annotation.</title>
        <authorList>
            <consortium name="The Broad Institute Genomics Platform"/>
            <consortium name="The Broad Institute Genome Sequencing Center for Infectious Disease"/>
            <person name="Wu L."/>
            <person name="Ma J."/>
        </authorList>
    </citation>
    <scope>NUCLEOTIDE SEQUENCE [LARGE SCALE GENOMIC DNA]</scope>
    <source>
        <strain evidence="3">CGMCC 4.7323</strain>
    </source>
</reference>
<organism evidence="2 3">
    <name type="scientific">Streptomyces kronopolitis</name>
    <dbReference type="NCBI Taxonomy" id="1612435"/>
    <lineage>
        <taxon>Bacteria</taxon>
        <taxon>Bacillati</taxon>
        <taxon>Actinomycetota</taxon>
        <taxon>Actinomycetes</taxon>
        <taxon>Kitasatosporales</taxon>
        <taxon>Streptomycetaceae</taxon>
        <taxon>Streptomyces</taxon>
    </lineage>
</organism>
<dbReference type="Pfam" id="PF03476">
    <property type="entry name" value="MOSC_N"/>
    <property type="match status" value="1"/>
</dbReference>
<protein>
    <submittedName>
        <fullName evidence="2">Molybdenum cofactor sulfurase</fullName>
    </submittedName>
</protein>
<gene>
    <name evidence="2" type="ORF">GCM10012285_19980</name>
</gene>
<comment type="caution">
    <text evidence="2">The sequence shown here is derived from an EMBL/GenBank/DDBJ whole genome shotgun (WGS) entry which is preliminary data.</text>
</comment>
<accession>A0ABQ2J6A9</accession>
<evidence type="ECO:0000313" key="2">
    <source>
        <dbReference type="EMBL" id="GGN41119.1"/>
    </source>
</evidence>
<dbReference type="InterPro" id="IPR005303">
    <property type="entry name" value="MOCOS_middle"/>
</dbReference>
<name>A0ABQ2J6A9_9ACTN</name>
<dbReference type="EMBL" id="BMND01000006">
    <property type="protein sequence ID" value="GGN41119.1"/>
    <property type="molecule type" value="Genomic_DNA"/>
</dbReference>
<dbReference type="Proteomes" id="UP000600080">
    <property type="component" value="Unassembled WGS sequence"/>
</dbReference>
<dbReference type="SUPFAM" id="SSF141673">
    <property type="entry name" value="MOSC N-terminal domain-like"/>
    <property type="match status" value="1"/>
</dbReference>
<dbReference type="InterPro" id="IPR011037">
    <property type="entry name" value="Pyrv_Knase-like_insert_dom_sf"/>
</dbReference>
<dbReference type="PROSITE" id="PS51340">
    <property type="entry name" value="MOSC"/>
    <property type="match status" value="1"/>
</dbReference>
<dbReference type="SUPFAM" id="SSF50800">
    <property type="entry name" value="PK beta-barrel domain-like"/>
    <property type="match status" value="1"/>
</dbReference>
<dbReference type="GeneID" id="301547829"/>
<evidence type="ECO:0000313" key="3">
    <source>
        <dbReference type="Proteomes" id="UP000600080"/>
    </source>
</evidence>
<dbReference type="RefSeq" id="WP_189097223.1">
    <property type="nucleotide sequence ID" value="NZ_BMND01000006.1"/>
</dbReference>
<dbReference type="PANTHER" id="PTHR14237">
    <property type="entry name" value="MOLYBDOPTERIN COFACTOR SULFURASE MOSC"/>
    <property type="match status" value="1"/>
</dbReference>
<dbReference type="Gene3D" id="2.40.33.20">
    <property type="entry name" value="PK beta-barrel domain-like"/>
    <property type="match status" value="1"/>
</dbReference>
<dbReference type="InterPro" id="IPR005302">
    <property type="entry name" value="MoCF_Sase_C"/>
</dbReference>
<feature type="domain" description="MOSC" evidence="1">
    <location>
        <begin position="121"/>
        <end position="270"/>
    </location>
</feature>
<sequence length="275" mass="28913">MATVVELISYPVKGCAGIPASEAELTPAGLRHDRSFMVVGTDGVFRSQRRDPRLAVIRPEVGAGGTQLTLSAPGVEPLRCDIDPGAGPARAAVEMFGTPYRAVDQGADAADWLSEVLGAPSRLVRVPPEHNRVTDGLTPGTSGFADSSAVHLVSRATLDDLNARISAAGRRAVPMSRFRPNLVVDGWPEPGTEDRARRLTAGDCALGFTKLAIRCAVALVDQDTGTKAGPEPLRTLATYRREPGGGVSFGAKFAVLRTGKVAVGDAFRVTDWGTD</sequence>
<evidence type="ECO:0000259" key="1">
    <source>
        <dbReference type="PROSITE" id="PS51340"/>
    </source>
</evidence>